<proteinExistence type="predicted"/>
<dbReference type="EMBL" id="JAVDTF010000005">
    <property type="protein sequence ID" value="MDR6785852.1"/>
    <property type="molecule type" value="Genomic_DNA"/>
</dbReference>
<evidence type="ECO:0000313" key="1">
    <source>
        <dbReference type="EMBL" id="MDR6785852.1"/>
    </source>
</evidence>
<keyword evidence="2" id="KW-1185">Reference proteome</keyword>
<accession>A0ACC6L339</accession>
<dbReference type="Proteomes" id="UP001246858">
    <property type="component" value="Unassembled WGS sequence"/>
</dbReference>
<sequence>METKTASSRMQSLVILYDMHTDYFIRALDGISDKDAHNRLGTKANHVAWLTGSLIQERFEMAKLLGVQETPAANDFFKDHQGIQDNVTYPSLEAFKNDWRKISPLLRDAFINATDERLNEMIEMPGMKFSLFEYVTFLIYREANCIGQIALWRRLMDYPGLKYD</sequence>
<comment type="caution">
    <text evidence="1">The sequence shown here is derived from an EMBL/GenBank/DDBJ whole genome shotgun (WGS) entry which is preliminary data.</text>
</comment>
<reference evidence="1" key="1">
    <citation type="submission" date="2023-07" db="EMBL/GenBank/DDBJ databases">
        <title>Sorghum-associated microbial communities from plants grown in Nebraska, USA.</title>
        <authorList>
            <person name="Schachtman D."/>
        </authorList>
    </citation>
    <scope>NUCLEOTIDE SEQUENCE</scope>
    <source>
        <strain evidence="1">2697</strain>
    </source>
</reference>
<gene>
    <name evidence="1" type="ORF">J2X78_004444</name>
</gene>
<protein>
    <submittedName>
        <fullName evidence="1">Uncharacterized protein</fullName>
    </submittedName>
</protein>
<name>A0ACC6L339_9SPHI</name>
<evidence type="ECO:0000313" key="2">
    <source>
        <dbReference type="Proteomes" id="UP001246858"/>
    </source>
</evidence>
<organism evidence="1 2">
    <name type="scientific">Pedobacter africanus</name>
    <dbReference type="NCBI Taxonomy" id="151894"/>
    <lineage>
        <taxon>Bacteria</taxon>
        <taxon>Pseudomonadati</taxon>
        <taxon>Bacteroidota</taxon>
        <taxon>Sphingobacteriia</taxon>
        <taxon>Sphingobacteriales</taxon>
        <taxon>Sphingobacteriaceae</taxon>
        <taxon>Pedobacter</taxon>
    </lineage>
</organism>